<gene>
    <name evidence="2" type="ORF">AERYTH_05025</name>
</gene>
<organism evidence="2 3">
    <name type="scientific">Aeromicrobium erythreum</name>
    <dbReference type="NCBI Taxonomy" id="2041"/>
    <lineage>
        <taxon>Bacteria</taxon>
        <taxon>Bacillati</taxon>
        <taxon>Actinomycetota</taxon>
        <taxon>Actinomycetes</taxon>
        <taxon>Propionibacteriales</taxon>
        <taxon>Nocardioidaceae</taxon>
        <taxon>Aeromicrobium</taxon>
    </lineage>
</organism>
<proteinExistence type="predicted"/>
<dbReference type="EMBL" id="CP011502">
    <property type="protein sequence ID" value="ALX04105.1"/>
    <property type="molecule type" value="Genomic_DNA"/>
</dbReference>
<evidence type="ECO:0000256" key="1">
    <source>
        <dbReference type="SAM" id="MobiDB-lite"/>
    </source>
</evidence>
<accession>A0A0U4B7W9</accession>
<reference evidence="2 3" key="1">
    <citation type="journal article" date="1991" name="Int. J. Syst. Bacteriol.">
        <title>Description of the erythromycin-producing bacterium Arthrobacter sp. strain NRRL B-3381 as Aeromicrobium erythreum gen. nov., sp. nov.</title>
        <authorList>
            <person name="Miller E.S."/>
            <person name="Woese C.R."/>
            <person name="Brenner S."/>
        </authorList>
    </citation>
    <scope>NUCLEOTIDE SEQUENCE [LARGE SCALE GENOMIC DNA]</scope>
    <source>
        <strain evidence="2 3">AR18</strain>
    </source>
</reference>
<protein>
    <recommendedName>
        <fullName evidence="4">Peptidase</fullName>
    </recommendedName>
</protein>
<dbReference type="Pfam" id="PF06262">
    <property type="entry name" value="Zincin_1"/>
    <property type="match status" value="1"/>
</dbReference>
<evidence type="ECO:0000313" key="2">
    <source>
        <dbReference type="EMBL" id="ALX04105.1"/>
    </source>
</evidence>
<sequence length="130" mass="14616">MRTRRRDARGPLALPGPLSPRSVPAHRTPREAFDHLVAGVLAPLAKHFDAEPDQVEVVVEDVPLLPPEWSEDVPLSSVARRGDVTLVVLYRRPLTERSGGRVDLEEQVWDVVLHRLAEVWQVSPDDLDPR</sequence>
<evidence type="ECO:0000313" key="3">
    <source>
        <dbReference type="Proteomes" id="UP000067689"/>
    </source>
</evidence>
<dbReference type="SUPFAM" id="SSF55486">
    <property type="entry name" value="Metalloproteases ('zincins'), catalytic domain"/>
    <property type="match status" value="1"/>
</dbReference>
<dbReference type="KEGG" id="aer:AERYTH_05025"/>
<evidence type="ECO:0008006" key="4">
    <source>
        <dbReference type="Google" id="ProtNLM"/>
    </source>
</evidence>
<dbReference type="STRING" id="2041.AERYTH_05025"/>
<dbReference type="AlphaFoldDB" id="A0A0U4B7W9"/>
<dbReference type="PATRIC" id="fig|2041.4.peg.1041"/>
<dbReference type="InterPro" id="IPR010428">
    <property type="entry name" value="Zincin_1"/>
</dbReference>
<dbReference type="InterPro" id="IPR038555">
    <property type="entry name" value="Zincin_1_sf"/>
</dbReference>
<keyword evidence="3" id="KW-1185">Reference proteome</keyword>
<dbReference type="Proteomes" id="UP000067689">
    <property type="component" value="Chromosome"/>
</dbReference>
<name>A0A0U4B7W9_9ACTN</name>
<dbReference type="Gene3D" id="3.30.2010.20">
    <property type="match status" value="1"/>
</dbReference>
<feature type="region of interest" description="Disordered" evidence="1">
    <location>
        <begin position="1"/>
        <end position="27"/>
    </location>
</feature>